<evidence type="ECO:0000256" key="3">
    <source>
        <dbReference type="PROSITE-ProRule" id="PRU00192"/>
    </source>
</evidence>
<dbReference type="InterPro" id="IPR050716">
    <property type="entry name" value="MAGUK"/>
</dbReference>
<dbReference type="PROSITE" id="PS50106">
    <property type="entry name" value="PDZ"/>
    <property type="match status" value="1"/>
</dbReference>
<feature type="domain" description="PDZ" evidence="7">
    <location>
        <begin position="139"/>
        <end position="205"/>
    </location>
</feature>
<dbReference type="InterPro" id="IPR001478">
    <property type="entry name" value="PDZ"/>
</dbReference>
<dbReference type="SMART" id="SM00326">
    <property type="entry name" value="SH3"/>
    <property type="match status" value="1"/>
</dbReference>
<sequence length="626" mass="70057">MSHGAGKESKKDSNDFIEKFNEILHSLSEEYGRKQAVAKTLTESQKNVVRSLHELATSGELKLDRLAAETTSLCDTFISNWESTGIKSAAVQQLIALLNRPHIRGLMISVEDVASNKYLPKLPAIPFEVDEDEGIVVKVVRIVKRDETIGVTLKNDCGKIYIARLIAGGVAARSACIQEGDRILEVNGLPIAELSVDDVARILNRVDHGTVTLKLVPADIPTRSENGTPHVYIRAQYDYNGKNDERHPCPEVSIAFSKGDILELLACNDDHWWQARRIGNGAFANCDDIKGRANQMYFFPILLRHEGSAALGSSRIGLIPSEALQLAKATSEHEQKQTDSRGSIRSKGSHDAELIYESVCRVAPREDASRIVVLLGPPGVGRNELKRRLLARYPQRFSTTVPHTTRAMSVISLNWLYILTGLAIISDPFRVGEVEGVDYYFVERPVMEKMIYFGQMLEYGEYKGNLYGTALASVRDAKRRGTLLITPHPLALPLLRTSEFMPFIIFIQPPDKVTFKVGQNELFDWIFVHHWSKSRKATRAVGSQSTRASTSTLKRGGCGRFFTDTEIEQVLESSALLYKQYRHLLDATLINKDLEESCTQLLRLIDDLETKPTWVPLSWATHLRSD</sequence>
<dbReference type="Pfam" id="PF00595">
    <property type="entry name" value="PDZ"/>
    <property type="match status" value="1"/>
</dbReference>
<keyword evidence="9" id="KW-1185">Reference proteome</keyword>
<dbReference type="Proteomes" id="UP000268014">
    <property type="component" value="Unassembled WGS sequence"/>
</dbReference>
<feature type="domain" description="Guanylate kinase-like" evidence="6">
    <location>
        <begin position="369"/>
        <end position="606"/>
    </location>
</feature>
<dbReference type="InterPro" id="IPR027417">
    <property type="entry name" value="P-loop_NTPase"/>
</dbReference>
<dbReference type="SMART" id="SM00228">
    <property type="entry name" value="PDZ"/>
    <property type="match status" value="1"/>
</dbReference>
<feature type="region of interest" description="Disordered" evidence="4">
    <location>
        <begin position="329"/>
        <end position="349"/>
    </location>
</feature>
<evidence type="ECO:0000259" key="6">
    <source>
        <dbReference type="PROSITE" id="PS50052"/>
    </source>
</evidence>
<dbReference type="WBParaSite" id="HPLM_0001276901-mRNA-1">
    <property type="protein sequence ID" value="HPLM_0001276901-mRNA-1"/>
    <property type="gene ID" value="HPLM_0001276901"/>
</dbReference>
<dbReference type="PROSITE" id="PS50052">
    <property type="entry name" value="GUANYLATE_KINASE_2"/>
    <property type="match status" value="1"/>
</dbReference>
<dbReference type="EMBL" id="UZAF01017967">
    <property type="protein sequence ID" value="VDO46655.1"/>
    <property type="molecule type" value="Genomic_DNA"/>
</dbReference>
<dbReference type="CDD" id="cd00071">
    <property type="entry name" value="GMPK"/>
    <property type="match status" value="1"/>
</dbReference>
<evidence type="ECO:0000256" key="4">
    <source>
        <dbReference type="SAM" id="MobiDB-lite"/>
    </source>
</evidence>
<dbReference type="InterPro" id="IPR008145">
    <property type="entry name" value="GK/Ca_channel_bsu"/>
</dbReference>
<dbReference type="InterPro" id="IPR036028">
    <property type="entry name" value="SH3-like_dom_sf"/>
</dbReference>
<dbReference type="InterPro" id="IPR001452">
    <property type="entry name" value="SH3_domain"/>
</dbReference>
<reference evidence="10" key="1">
    <citation type="submission" date="2017-02" db="UniProtKB">
        <authorList>
            <consortium name="WormBaseParasite"/>
        </authorList>
    </citation>
    <scope>IDENTIFICATION</scope>
</reference>
<evidence type="ECO:0000259" key="5">
    <source>
        <dbReference type="PROSITE" id="PS50002"/>
    </source>
</evidence>
<dbReference type="InterPro" id="IPR036034">
    <property type="entry name" value="PDZ_sf"/>
</dbReference>
<dbReference type="SMART" id="SM00072">
    <property type="entry name" value="GuKc"/>
    <property type="match status" value="1"/>
</dbReference>
<dbReference type="InterPro" id="IPR008144">
    <property type="entry name" value="Guanylate_kin-like_dom"/>
</dbReference>
<evidence type="ECO:0000313" key="9">
    <source>
        <dbReference type="Proteomes" id="UP000268014"/>
    </source>
</evidence>
<protein>
    <submittedName>
        <fullName evidence="10">MAGUK p55 subfamily member 7</fullName>
    </submittedName>
</protein>
<dbReference type="Pfam" id="PF00625">
    <property type="entry name" value="Guanylate_kin"/>
    <property type="match status" value="2"/>
</dbReference>
<proteinExistence type="inferred from homology"/>
<evidence type="ECO:0000313" key="8">
    <source>
        <dbReference type="EMBL" id="VDO46655.1"/>
    </source>
</evidence>
<dbReference type="SUPFAM" id="SSF50156">
    <property type="entry name" value="PDZ domain-like"/>
    <property type="match status" value="1"/>
</dbReference>
<name>A0A0N4WNB5_HAEPC</name>
<dbReference type="PROSITE" id="PS50002">
    <property type="entry name" value="SH3"/>
    <property type="match status" value="1"/>
</dbReference>
<evidence type="ECO:0000256" key="1">
    <source>
        <dbReference type="ARBA" id="ARBA00007014"/>
    </source>
</evidence>
<dbReference type="OrthoDB" id="439127at2759"/>
<evidence type="ECO:0000256" key="2">
    <source>
        <dbReference type="ARBA" id="ARBA00022443"/>
    </source>
</evidence>
<comment type="similarity">
    <text evidence="1">Belongs to the MAGUK family.</text>
</comment>
<feature type="domain" description="SH3" evidence="5">
    <location>
        <begin position="228"/>
        <end position="329"/>
    </location>
</feature>
<dbReference type="SUPFAM" id="SSF52540">
    <property type="entry name" value="P-loop containing nucleoside triphosphate hydrolases"/>
    <property type="match status" value="1"/>
</dbReference>
<dbReference type="Gene3D" id="3.40.50.300">
    <property type="entry name" value="P-loop containing nucleotide triphosphate hydrolases"/>
    <property type="match status" value="1"/>
</dbReference>
<dbReference type="Gene3D" id="2.30.42.10">
    <property type="match status" value="1"/>
</dbReference>
<organism evidence="10">
    <name type="scientific">Haemonchus placei</name>
    <name type="common">Barber's pole worm</name>
    <dbReference type="NCBI Taxonomy" id="6290"/>
    <lineage>
        <taxon>Eukaryota</taxon>
        <taxon>Metazoa</taxon>
        <taxon>Ecdysozoa</taxon>
        <taxon>Nematoda</taxon>
        <taxon>Chromadorea</taxon>
        <taxon>Rhabditida</taxon>
        <taxon>Rhabditina</taxon>
        <taxon>Rhabditomorpha</taxon>
        <taxon>Strongyloidea</taxon>
        <taxon>Trichostrongylidae</taxon>
        <taxon>Haemonchus</taxon>
    </lineage>
</organism>
<feature type="compositionally biased region" description="Basic and acidic residues" evidence="4">
    <location>
        <begin position="330"/>
        <end position="339"/>
    </location>
</feature>
<dbReference type="AlphaFoldDB" id="A0A0N4WNB5"/>
<dbReference type="PANTHER" id="PTHR23122">
    <property type="entry name" value="MEMBRANE-ASSOCIATED GUANYLATE KINASE MAGUK"/>
    <property type="match status" value="1"/>
</dbReference>
<evidence type="ECO:0000259" key="7">
    <source>
        <dbReference type="PROSITE" id="PS50106"/>
    </source>
</evidence>
<accession>A0A0N4WNB5</accession>
<dbReference type="OMA" id="HRTLDQN"/>
<reference evidence="8 9" key="2">
    <citation type="submission" date="2018-11" db="EMBL/GenBank/DDBJ databases">
        <authorList>
            <consortium name="Pathogen Informatics"/>
        </authorList>
    </citation>
    <scope>NUCLEOTIDE SEQUENCE [LARGE SCALE GENOMIC DNA]</scope>
    <source>
        <strain evidence="8 9">MHpl1</strain>
    </source>
</reference>
<dbReference type="STRING" id="6290.A0A0N4WNB5"/>
<dbReference type="Pfam" id="PF00018">
    <property type="entry name" value="SH3_1"/>
    <property type="match status" value="1"/>
</dbReference>
<dbReference type="SUPFAM" id="SSF50044">
    <property type="entry name" value="SH3-domain"/>
    <property type="match status" value="1"/>
</dbReference>
<dbReference type="Gene3D" id="2.30.30.40">
    <property type="entry name" value="SH3 Domains"/>
    <property type="match status" value="1"/>
</dbReference>
<evidence type="ECO:0000313" key="10">
    <source>
        <dbReference type="WBParaSite" id="HPLM_0001276901-mRNA-1"/>
    </source>
</evidence>
<gene>
    <name evidence="8" type="ORF">HPLM_LOCUS12761</name>
</gene>
<keyword evidence="2 3" id="KW-0728">SH3 domain</keyword>